<dbReference type="OrthoDB" id="711546at2"/>
<keyword evidence="2" id="KW-1185">Reference proteome</keyword>
<dbReference type="RefSeq" id="WP_137338263.1">
    <property type="nucleotide sequence ID" value="NZ_BSQH01000001.1"/>
</dbReference>
<dbReference type="EMBL" id="SZVO01000001">
    <property type="protein sequence ID" value="TKT93973.1"/>
    <property type="molecule type" value="Genomic_DNA"/>
</dbReference>
<organism evidence="1 2">
    <name type="scientific">Dyadobacter frigoris</name>
    <dbReference type="NCBI Taxonomy" id="2576211"/>
    <lineage>
        <taxon>Bacteria</taxon>
        <taxon>Pseudomonadati</taxon>
        <taxon>Bacteroidota</taxon>
        <taxon>Cytophagia</taxon>
        <taxon>Cytophagales</taxon>
        <taxon>Spirosomataceae</taxon>
        <taxon>Dyadobacter</taxon>
    </lineage>
</organism>
<name>A0A4V6BJL9_9BACT</name>
<comment type="caution">
    <text evidence="1">The sequence shown here is derived from an EMBL/GenBank/DDBJ whole genome shotgun (WGS) entry which is preliminary data.</text>
</comment>
<accession>A0A4V6BJL9</accession>
<protein>
    <submittedName>
        <fullName evidence="1">Uncharacterized protein</fullName>
    </submittedName>
</protein>
<evidence type="ECO:0000313" key="2">
    <source>
        <dbReference type="Proteomes" id="UP000304900"/>
    </source>
</evidence>
<evidence type="ECO:0000313" key="1">
    <source>
        <dbReference type="EMBL" id="TKT93973.1"/>
    </source>
</evidence>
<gene>
    <name evidence="1" type="ORF">FDK13_01815</name>
</gene>
<reference evidence="1 2" key="1">
    <citation type="submission" date="2019-05" db="EMBL/GenBank/DDBJ databases">
        <title>Dyadobacter AR-3-8 sp. nov., isolated from arctic soil.</title>
        <authorList>
            <person name="Chaudhary D.K."/>
        </authorList>
    </citation>
    <scope>NUCLEOTIDE SEQUENCE [LARGE SCALE GENOMIC DNA]</scope>
    <source>
        <strain evidence="1 2">AR-3-8</strain>
    </source>
</reference>
<dbReference type="Proteomes" id="UP000304900">
    <property type="component" value="Unassembled WGS sequence"/>
</dbReference>
<sequence>MVNELSQIDHLFKELIALLSAESQVDPYNVQFLKYVEERRSLVKQTDGNQAKEAIRGINRYSDEFAFSDAHAKKIKDIIDSLYDLVNC</sequence>
<proteinExistence type="predicted"/>
<dbReference type="AlphaFoldDB" id="A0A4V6BJL9"/>